<dbReference type="Proteomes" id="UP000019109">
    <property type="component" value="Unassembled WGS sequence"/>
</dbReference>
<sequence>MRINDMVKEAHETAVSKGWWDDEKSFGEVIALMHSELSEALEEARAGNDANVTYYECKNPQACPDDQYVCGACCSDRPNKCRFAKPCGIPSELADCVIRIFDACGRYGIDLEQAIRVKMEFNKNRPYKHGKKF</sequence>
<gene>
    <name evidence="1" type="ORF">JCM21531_3047</name>
</gene>
<dbReference type="STRING" id="1294263.JCM21531_3047"/>
<name>W4V8M9_9FIRM</name>
<dbReference type="EMBL" id="BAVR01000039">
    <property type="protein sequence ID" value="GAE89511.1"/>
    <property type="molecule type" value="Genomic_DNA"/>
</dbReference>
<accession>W4V8M9</accession>
<proteinExistence type="predicted"/>
<dbReference type="CDD" id="cd11542">
    <property type="entry name" value="NTP-PPase_u5"/>
    <property type="match status" value="1"/>
</dbReference>
<comment type="caution">
    <text evidence="1">The sequence shown here is derived from an EMBL/GenBank/DDBJ whole genome shotgun (WGS) entry which is preliminary data.</text>
</comment>
<dbReference type="AlphaFoldDB" id="W4V8M9"/>
<evidence type="ECO:0000313" key="1">
    <source>
        <dbReference type="EMBL" id="GAE89511.1"/>
    </source>
</evidence>
<dbReference type="SUPFAM" id="SSF101386">
    <property type="entry name" value="all-alpha NTP pyrophosphatases"/>
    <property type="match status" value="1"/>
</dbReference>
<dbReference type="RefSeq" id="WP_038289775.1">
    <property type="nucleotide sequence ID" value="NZ_BAVR01000039.1"/>
</dbReference>
<reference evidence="1" key="1">
    <citation type="journal article" date="2014" name="Genome Announc.">
        <title>Draft Genome Sequence of Clostridium straminisolvens Strain JCM 21531T, Isolated from a Cellulose-Degrading Bacterial Community.</title>
        <authorList>
            <person name="Yuki M."/>
            <person name="Oshima K."/>
            <person name="Suda W."/>
            <person name="Sakamoto M."/>
            <person name="Kitamura K."/>
            <person name="Iida T."/>
            <person name="Hattori M."/>
            <person name="Ohkuma M."/>
        </authorList>
    </citation>
    <scope>NUCLEOTIDE SEQUENCE [LARGE SCALE GENOMIC DNA]</scope>
    <source>
        <strain evidence="1">JCM 21531</strain>
    </source>
</reference>
<protein>
    <submittedName>
        <fullName evidence="1">Uncharacterized protein</fullName>
    </submittedName>
</protein>
<dbReference type="Gene3D" id="1.10.287.1080">
    <property type="entry name" value="MazG-like"/>
    <property type="match status" value="1"/>
</dbReference>
<dbReference type="OrthoDB" id="9154322at2"/>
<evidence type="ECO:0000313" key="2">
    <source>
        <dbReference type="Proteomes" id="UP000019109"/>
    </source>
</evidence>
<organism evidence="1 2">
    <name type="scientific">Acetivibrio straminisolvens JCM 21531</name>
    <dbReference type="NCBI Taxonomy" id="1294263"/>
    <lineage>
        <taxon>Bacteria</taxon>
        <taxon>Bacillati</taxon>
        <taxon>Bacillota</taxon>
        <taxon>Clostridia</taxon>
        <taxon>Eubacteriales</taxon>
        <taxon>Oscillospiraceae</taxon>
        <taxon>Acetivibrio</taxon>
    </lineage>
</organism>
<keyword evidence="2" id="KW-1185">Reference proteome</keyword>